<name>A0A562UTK9_9SPHN</name>
<comment type="caution">
    <text evidence="5">The sequence shown here is derived from an EMBL/GenBank/DDBJ whole genome shotgun (WGS) entry which is preliminary data.</text>
</comment>
<keyword evidence="4" id="KW-0413">Isomerase</keyword>
<dbReference type="CDD" id="cd06558">
    <property type="entry name" value="crotonase-like"/>
    <property type="match status" value="1"/>
</dbReference>
<evidence type="ECO:0000256" key="3">
    <source>
        <dbReference type="ARBA" id="ARBA00023140"/>
    </source>
</evidence>
<keyword evidence="6" id="KW-1185">Reference proteome</keyword>
<protein>
    <submittedName>
        <fullName evidence="5">Enoyl-CoA hydratase</fullName>
    </submittedName>
</protein>
<keyword evidence="3" id="KW-0576">Peroxisome</keyword>
<dbReference type="GO" id="GO:0004165">
    <property type="term" value="F:delta(3)-delta(2)-enoyl-CoA isomerase activity"/>
    <property type="evidence" value="ECO:0007669"/>
    <property type="project" value="UniProtKB-ARBA"/>
</dbReference>
<dbReference type="Gene3D" id="3.90.226.10">
    <property type="entry name" value="2-enoyl-CoA Hydratase, Chain A, domain 1"/>
    <property type="match status" value="1"/>
</dbReference>
<dbReference type="Proteomes" id="UP000320547">
    <property type="component" value="Unassembled WGS sequence"/>
</dbReference>
<dbReference type="EMBL" id="VLLK01000001">
    <property type="protein sequence ID" value="TWJ08982.1"/>
    <property type="molecule type" value="Genomic_DNA"/>
</dbReference>
<dbReference type="InterPro" id="IPR014748">
    <property type="entry name" value="Enoyl-CoA_hydra_C"/>
</dbReference>
<gene>
    <name evidence="5" type="ORF">JN10_0604</name>
</gene>
<sequence length="256" mass="27437">MTDHIRIEQSDRLITVTFNRPDKRNAITQDMYQAMADAVNAYAADDKSRALMITADGAGDGAYFTAGNDLQDFAMGPRGENNPPVIQFLHAIKDCPKPLIAAVNGPAIGVGLTLTLHCDLVYAAQSATFSAPFVKLGLVPEAASSMLLPEAIGMAAAMDVFMTGRTLTSEEALSMGLVSRVFDDGEFHSQARELAHVVANAAPNAMRHAKALVRDRNAQITDRMAAESVHFANQLQSPEFGESVAAMMAKRPAVYP</sequence>
<dbReference type="InterPro" id="IPR051053">
    <property type="entry name" value="ECH/Chromodomain_protein"/>
</dbReference>
<dbReference type="RefSeq" id="WP_067596493.1">
    <property type="nucleotide sequence ID" value="NZ_CP015963.1"/>
</dbReference>
<evidence type="ECO:0000256" key="1">
    <source>
        <dbReference type="ARBA" id="ARBA00004275"/>
    </source>
</evidence>
<dbReference type="STRING" id="476157.GCA_001663155_00140"/>
<dbReference type="Gene3D" id="1.10.12.10">
    <property type="entry name" value="Lyase 2-enoyl-coa Hydratase, Chain A, domain 2"/>
    <property type="match status" value="1"/>
</dbReference>
<dbReference type="SUPFAM" id="SSF52096">
    <property type="entry name" value="ClpP/crotonase"/>
    <property type="match status" value="1"/>
</dbReference>
<dbReference type="PANTHER" id="PTHR43684">
    <property type="match status" value="1"/>
</dbReference>
<dbReference type="AlphaFoldDB" id="A0A562UTK9"/>
<evidence type="ECO:0000313" key="6">
    <source>
        <dbReference type="Proteomes" id="UP000320547"/>
    </source>
</evidence>
<dbReference type="PANTHER" id="PTHR43684:SF1">
    <property type="entry name" value="ENOYL-COA DELTA ISOMERASE 2"/>
    <property type="match status" value="1"/>
</dbReference>
<dbReference type="Pfam" id="PF00378">
    <property type="entry name" value="ECH_1"/>
    <property type="match status" value="1"/>
</dbReference>
<organism evidence="5 6">
    <name type="scientific">Altererythrobacter ishigakiensis</name>
    <dbReference type="NCBI Taxonomy" id="476157"/>
    <lineage>
        <taxon>Bacteria</taxon>
        <taxon>Pseudomonadati</taxon>
        <taxon>Pseudomonadota</taxon>
        <taxon>Alphaproteobacteria</taxon>
        <taxon>Sphingomonadales</taxon>
        <taxon>Erythrobacteraceae</taxon>
        <taxon>Altererythrobacter</taxon>
    </lineage>
</organism>
<evidence type="ECO:0000313" key="5">
    <source>
        <dbReference type="EMBL" id="TWJ08982.1"/>
    </source>
</evidence>
<dbReference type="InterPro" id="IPR001753">
    <property type="entry name" value="Enoyl-CoA_hydra/iso"/>
</dbReference>
<accession>A0A562UTK9</accession>
<reference evidence="5 6" key="1">
    <citation type="submission" date="2019-07" db="EMBL/GenBank/DDBJ databases">
        <title>Genomic Encyclopedia of Archaeal and Bacterial Type Strains, Phase II (KMG-II): from individual species to whole genera.</title>
        <authorList>
            <person name="Goeker M."/>
        </authorList>
    </citation>
    <scope>NUCLEOTIDE SEQUENCE [LARGE SCALE GENOMIC DNA]</scope>
    <source>
        <strain evidence="5 6">ATCC BAA-2084</strain>
    </source>
</reference>
<evidence type="ECO:0000256" key="2">
    <source>
        <dbReference type="ARBA" id="ARBA00005254"/>
    </source>
</evidence>
<comment type="subcellular location">
    <subcellularLocation>
        <location evidence="1">Peroxisome</location>
    </subcellularLocation>
</comment>
<comment type="similarity">
    <text evidence="2">Belongs to the enoyl-CoA hydratase/isomerase family.</text>
</comment>
<dbReference type="InterPro" id="IPR029045">
    <property type="entry name" value="ClpP/crotonase-like_dom_sf"/>
</dbReference>
<dbReference type="OrthoDB" id="5730382at2"/>
<evidence type="ECO:0000256" key="4">
    <source>
        <dbReference type="ARBA" id="ARBA00023235"/>
    </source>
</evidence>
<proteinExistence type="inferred from homology"/>